<feature type="domain" description="Aminoacyl-tRNA synthetase class Ia" evidence="10">
    <location>
        <begin position="23"/>
        <end position="625"/>
    </location>
</feature>
<dbReference type="InterPro" id="IPR001412">
    <property type="entry name" value="aa-tRNA-synth_I_CS"/>
</dbReference>
<evidence type="ECO:0000259" key="11">
    <source>
        <dbReference type="Pfam" id="PF08264"/>
    </source>
</evidence>
<feature type="region of interest" description="Disordered" evidence="9">
    <location>
        <begin position="476"/>
        <end position="499"/>
    </location>
</feature>
<evidence type="ECO:0000259" key="10">
    <source>
        <dbReference type="Pfam" id="PF00133"/>
    </source>
</evidence>
<dbReference type="CDD" id="cd07962">
    <property type="entry name" value="Anticodon_Ia_Val"/>
    <property type="match status" value="1"/>
</dbReference>
<gene>
    <name evidence="8 12" type="primary">valS</name>
    <name evidence="12" type="ORF">DI270_005085</name>
</gene>
<dbReference type="InterPro" id="IPR009080">
    <property type="entry name" value="tRNAsynth_Ia_anticodon-bd"/>
</dbReference>
<proteinExistence type="inferred from homology"/>
<comment type="function">
    <text evidence="8">Catalyzes the attachment of valine to tRNA(Val). As ValRS can inadvertently accommodate and process structurally similar amino acids such as threonine, to avoid such errors, it has a 'posttransfer' editing activity that hydrolyzes mischarged Thr-tRNA(Val) in a tRNA-dependent manner.</text>
</comment>
<dbReference type="Proteomes" id="UP000262538">
    <property type="component" value="Unassembled WGS sequence"/>
</dbReference>
<dbReference type="InterPro" id="IPR009008">
    <property type="entry name" value="Val/Leu/Ile-tRNA-synth_edit"/>
</dbReference>
<dbReference type="SUPFAM" id="SSF47323">
    <property type="entry name" value="Anticodon-binding domain of a subclass of class I aminoacyl-tRNA synthetases"/>
    <property type="match status" value="1"/>
</dbReference>
<dbReference type="PANTHER" id="PTHR11946">
    <property type="entry name" value="VALYL-TRNA SYNTHETASES"/>
    <property type="match status" value="1"/>
</dbReference>
<sequence length="847" mass="95267">MTEQRLPAAMPEKPALDGLEAVWVARWEADGTYRFDRSRGRDEIYSIDTPPPTVSGSLHVGHVFSYTHTDTIARYQRMRGREVFYPMGWDDNGLPTERRVQNHFGVRCDPSVPYDPDFTPPEKPDAKRQAPISRRNFIELCERLTAEDEKAFEELWRRLGLSVDWSLTYATIDAGARAASQRAFLRNLARGEAYVAEAPTLWDVTFRTAVAQAELEDREWPGAFHRIGFDLSPAQREQGFGERVWIETTRPELIPACVALVAHPDDERYRPLFGTTVRTPVFGVEVPVVAHHLAEPDKGSGIAMICTFGDVTDVTWWRELDLPTRPVIGWDGRLLPEPPHGVPAGPYAELAGKTVHSARERIVEMLRESGHLDGDPRKIQRPVKFYEKGDRPLEIVTTRQWYIRNGGRDLALRRALLDRGGELEWHPPHMRVRYDNWVEGLAGDWLISRQRFFGVPIPVWYPLDAEGEPVYEAPITPPERALPVDPSSDVPPGYSEDQRGKPLGFAGDPDVMDTWATSSLTPQIAAGWERDDDLFRRVFPMDLRPQAHEIIRTWLFSTVVRSHLEHGGLPWRHAAISGWILDPDRKKMSKSKGNVVTPMGLLEEHGSDAVRYWAASGRPGTDTAFDTGQIKIGRRLAIKILNASKFVLGFRSEGGGEVVEPVDLSMLAALRTVVDEATEAFEAYDYTRALERTERFFWSFCDDYVELVKARAYAGDASAVAALRAALGVLLRLFAPFLPFVTEEVWSWWREGSVHRAAWPSPRDLPEAERGDPAVLDAVAEVLRRVRRAKSEARRSMRAEVSRLTVSGDQADLVRLAQDDLCAAGNVDEFVLEPGDAPLDAVAELAA</sequence>
<feature type="domain" description="Methionyl/Valyl/Leucyl/Isoleucyl-tRNA synthetase anticodon-binding" evidence="11">
    <location>
        <begin position="665"/>
        <end position="800"/>
    </location>
</feature>
<dbReference type="SUPFAM" id="SSF50677">
    <property type="entry name" value="ValRS/IleRS/LeuRS editing domain"/>
    <property type="match status" value="1"/>
</dbReference>
<dbReference type="NCBIfam" id="NF009687">
    <property type="entry name" value="PRK13208.1"/>
    <property type="match status" value="1"/>
</dbReference>
<evidence type="ECO:0000256" key="5">
    <source>
        <dbReference type="ARBA" id="ARBA00022917"/>
    </source>
</evidence>
<evidence type="ECO:0000256" key="1">
    <source>
        <dbReference type="ARBA" id="ARBA00022490"/>
    </source>
</evidence>
<comment type="subunit">
    <text evidence="8">Monomer.</text>
</comment>
<dbReference type="InterPro" id="IPR013155">
    <property type="entry name" value="M/V/L/I-tRNA-synth_anticd-bd"/>
</dbReference>
<dbReference type="Gene3D" id="3.40.50.620">
    <property type="entry name" value="HUPs"/>
    <property type="match status" value="2"/>
</dbReference>
<dbReference type="EMBL" id="QFZU02000024">
    <property type="protein sequence ID" value="RGA06137.1"/>
    <property type="molecule type" value="Genomic_DNA"/>
</dbReference>
<dbReference type="PRINTS" id="PR00986">
    <property type="entry name" value="TRNASYNTHVAL"/>
</dbReference>
<dbReference type="GO" id="GO:0004832">
    <property type="term" value="F:valine-tRNA ligase activity"/>
    <property type="evidence" value="ECO:0007669"/>
    <property type="project" value="UniProtKB-EC"/>
</dbReference>
<dbReference type="RefSeq" id="WP_111698087.1">
    <property type="nucleotide sequence ID" value="NZ_QFZU02000024.1"/>
</dbReference>
<feature type="short sequence motif" description="'KMSKS' region" evidence="8">
    <location>
        <begin position="587"/>
        <end position="591"/>
    </location>
</feature>
<keyword evidence="6 8" id="KW-0030">Aminoacyl-tRNA synthetase</keyword>
<comment type="similarity">
    <text evidence="8">Belongs to the class-I aminoacyl-tRNA synthetase family. ValS type 2 subfamily.</text>
</comment>
<organism evidence="12 13">
    <name type="scientific">Microbispora triticiradicis</name>
    <dbReference type="NCBI Taxonomy" id="2200763"/>
    <lineage>
        <taxon>Bacteria</taxon>
        <taxon>Bacillati</taxon>
        <taxon>Actinomycetota</taxon>
        <taxon>Actinomycetes</taxon>
        <taxon>Streptosporangiales</taxon>
        <taxon>Streptosporangiaceae</taxon>
        <taxon>Microbispora</taxon>
    </lineage>
</organism>
<dbReference type="Gene3D" id="1.10.730.10">
    <property type="entry name" value="Isoleucyl-tRNA Synthetase, Domain 1"/>
    <property type="match status" value="1"/>
</dbReference>
<comment type="domain">
    <text evidence="8">ValRS has two distinct active sites: one for aminoacylation and one for editing. The misactivated threonine is translocated from the active site to the editing site.</text>
</comment>
<evidence type="ECO:0000256" key="9">
    <source>
        <dbReference type="SAM" id="MobiDB-lite"/>
    </source>
</evidence>
<dbReference type="Gene3D" id="3.90.740.10">
    <property type="entry name" value="Valyl/Leucyl/Isoleucyl-tRNA synthetase, editing domain"/>
    <property type="match status" value="1"/>
</dbReference>
<comment type="caution">
    <text evidence="12">The sequence shown here is derived from an EMBL/GenBank/DDBJ whole genome shotgun (WGS) entry which is preliminary data.</text>
</comment>
<evidence type="ECO:0000256" key="8">
    <source>
        <dbReference type="HAMAP-Rule" id="MF_02005"/>
    </source>
</evidence>
<feature type="short sequence motif" description="'HIGH' region" evidence="8">
    <location>
        <begin position="52"/>
        <end position="62"/>
    </location>
</feature>
<evidence type="ECO:0000313" key="13">
    <source>
        <dbReference type="Proteomes" id="UP000262538"/>
    </source>
</evidence>
<keyword evidence="4 8" id="KW-0067">ATP-binding</keyword>
<keyword evidence="5 8" id="KW-0648">Protein biosynthesis</keyword>
<evidence type="ECO:0000256" key="4">
    <source>
        <dbReference type="ARBA" id="ARBA00022840"/>
    </source>
</evidence>
<dbReference type="SUPFAM" id="SSF52374">
    <property type="entry name" value="Nucleotidylyl transferase"/>
    <property type="match status" value="1"/>
</dbReference>
<comment type="catalytic activity">
    <reaction evidence="7 8">
        <text>tRNA(Val) + L-valine + ATP = L-valyl-tRNA(Val) + AMP + diphosphate</text>
        <dbReference type="Rhea" id="RHEA:10704"/>
        <dbReference type="Rhea" id="RHEA-COMP:9672"/>
        <dbReference type="Rhea" id="RHEA-COMP:9708"/>
        <dbReference type="ChEBI" id="CHEBI:30616"/>
        <dbReference type="ChEBI" id="CHEBI:33019"/>
        <dbReference type="ChEBI" id="CHEBI:57762"/>
        <dbReference type="ChEBI" id="CHEBI:78442"/>
        <dbReference type="ChEBI" id="CHEBI:78537"/>
        <dbReference type="ChEBI" id="CHEBI:456215"/>
        <dbReference type="EC" id="6.1.1.9"/>
    </reaction>
</comment>
<dbReference type="InterPro" id="IPR002300">
    <property type="entry name" value="aa-tRNA-synth_Ia"/>
</dbReference>
<dbReference type="InterPro" id="IPR048044">
    <property type="entry name" value="Valyl-tRNA_ligase_actino"/>
</dbReference>
<dbReference type="Pfam" id="PF00133">
    <property type="entry name" value="tRNA-synt_1"/>
    <property type="match status" value="1"/>
</dbReference>
<keyword evidence="1 8" id="KW-0963">Cytoplasm</keyword>
<evidence type="ECO:0000313" key="12">
    <source>
        <dbReference type="EMBL" id="RGA06137.1"/>
    </source>
</evidence>
<keyword evidence="3 8" id="KW-0547">Nucleotide-binding</keyword>
<dbReference type="PANTHER" id="PTHR11946:SF93">
    <property type="entry name" value="VALINE--TRNA LIGASE, CHLOROPLASTIC_MITOCHONDRIAL 2"/>
    <property type="match status" value="1"/>
</dbReference>
<keyword evidence="2 8" id="KW-0436">Ligase</keyword>
<dbReference type="Pfam" id="PF08264">
    <property type="entry name" value="Anticodon_1"/>
    <property type="match status" value="1"/>
</dbReference>
<dbReference type="PROSITE" id="PS00178">
    <property type="entry name" value="AA_TRNA_LIGASE_I"/>
    <property type="match status" value="1"/>
</dbReference>
<evidence type="ECO:0000256" key="7">
    <source>
        <dbReference type="ARBA" id="ARBA00047552"/>
    </source>
</evidence>
<name>A0ABX9LQH5_9ACTN</name>
<evidence type="ECO:0000256" key="2">
    <source>
        <dbReference type="ARBA" id="ARBA00022598"/>
    </source>
</evidence>
<evidence type="ECO:0000256" key="6">
    <source>
        <dbReference type="ARBA" id="ARBA00023146"/>
    </source>
</evidence>
<dbReference type="InterPro" id="IPR014729">
    <property type="entry name" value="Rossmann-like_a/b/a_fold"/>
</dbReference>
<reference evidence="12 13" key="1">
    <citation type="submission" date="2018-08" db="EMBL/GenBank/DDBJ databases">
        <title>Microbispora. triticiradicis sp. nov., a novel actinomycete isolated from the root of wheat (Triticum aestivum L.)).</title>
        <authorList>
            <person name="Han C."/>
        </authorList>
    </citation>
    <scope>NUCLEOTIDE SEQUENCE [LARGE SCALE GENOMIC DNA]</scope>
    <source>
        <strain evidence="12 13">NEAU-HRDPA2-9</strain>
    </source>
</reference>
<protein>
    <recommendedName>
        <fullName evidence="8">Valine--tRNA ligase</fullName>
        <ecNumber evidence="8">6.1.1.9</ecNumber>
    </recommendedName>
    <alternativeName>
        <fullName evidence="8">Valyl-tRNA synthetase</fullName>
        <shortName evidence="8">ValRS</shortName>
    </alternativeName>
</protein>
<evidence type="ECO:0000256" key="3">
    <source>
        <dbReference type="ARBA" id="ARBA00022741"/>
    </source>
</evidence>
<dbReference type="InterPro" id="IPR002303">
    <property type="entry name" value="Valyl-tRNA_ligase"/>
</dbReference>
<accession>A0ABX9LQH5</accession>
<dbReference type="InterPro" id="IPR033705">
    <property type="entry name" value="Anticodon_Ia_Val"/>
</dbReference>
<dbReference type="HAMAP" id="MF_02005">
    <property type="entry name" value="Val_tRNA_synth_type2"/>
    <property type="match status" value="1"/>
</dbReference>
<dbReference type="NCBIfam" id="NF000540">
    <property type="entry name" value="alt_ValS"/>
    <property type="match status" value="1"/>
</dbReference>
<feature type="binding site" evidence="8">
    <location>
        <position position="590"/>
    </location>
    <ligand>
        <name>ATP</name>
        <dbReference type="ChEBI" id="CHEBI:30616"/>
    </ligand>
</feature>
<comment type="subcellular location">
    <subcellularLocation>
        <location evidence="8">Cytoplasm</location>
    </subcellularLocation>
</comment>
<dbReference type="EC" id="6.1.1.9" evidence="8"/>
<dbReference type="InterPro" id="IPR022874">
    <property type="entry name" value="Valine-tRNA_ligase_type_2"/>
</dbReference>
<keyword evidence="13" id="KW-1185">Reference proteome</keyword>